<accession>A0A6G7GPI2</accession>
<dbReference type="RefSeq" id="WP_164994800.1">
    <property type="nucleotide sequence ID" value="NZ_CP049055.1"/>
</dbReference>
<gene>
    <name evidence="2" type="ORF">KsCSTR_18540</name>
</gene>
<dbReference type="InterPro" id="IPR006528">
    <property type="entry name" value="Phage_head_morphogenesis_dom"/>
</dbReference>
<dbReference type="AlphaFoldDB" id="A0A6G7GPI2"/>
<dbReference type="NCBIfam" id="TIGR01641">
    <property type="entry name" value="phageSPP1_gp7"/>
    <property type="match status" value="1"/>
</dbReference>
<feature type="domain" description="Phage head morphogenesis" evidence="1">
    <location>
        <begin position="57"/>
        <end position="183"/>
    </location>
</feature>
<evidence type="ECO:0000313" key="3">
    <source>
        <dbReference type="Proteomes" id="UP000501926"/>
    </source>
</evidence>
<name>A0A6G7GPI2_KUEST</name>
<sequence>MPEEVDLMFAIGLKPEKAIEYFASKGYAFTWDWHEMLNESHAKAFTVAKAMRLDVLQDIRDTVQKALDEGITLRQFWEELTPKLKAKGWWGKVMGEDGSEIQLGSPRRLRTIYQTNLQTAYMAGTYKALMENVDDRPYWQYIAVMDAATRPSHARLHGKVFRYDDPFWDMFTPPIDWGCRCNIRAYDHEDLMEKNLPVEKSEGNITTEERLVSKKTGVTTTTSVYKDPITGEKAGTGIGWNSNPGAAWQLDVRTYEKALQMPENIRSAFIGEMARAKIHQEMFPSWVDGIIARGKARGFAITAGWMDAEVLDSLHSRGIKPETPVVIINDVKIIHLYRDKKRELGKALGLEEIKKIPSIISDYEAVLWDSLNKDTILYVFSSKDKKGKLVVEINYGLKGEKVNLIKSGGVVLLENLKNDKRYVLIKGKL</sequence>
<organism evidence="2 3">
    <name type="scientific">Kuenenia stuttgartiensis</name>
    <dbReference type="NCBI Taxonomy" id="174633"/>
    <lineage>
        <taxon>Bacteria</taxon>
        <taxon>Pseudomonadati</taxon>
        <taxon>Planctomycetota</taxon>
        <taxon>Candidatus Brocadiia</taxon>
        <taxon>Candidatus Brocadiales</taxon>
        <taxon>Candidatus Brocadiaceae</taxon>
        <taxon>Candidatus Kuenenia</taxon>
    </lineage>
</organism>
<proteinExistence type="predicted"/>
<dbReference type="Pfam" id="PF04233">
    <property type="entry name" value="Phage_Mu_F"/>
    <property type="match status" value="1"/>
</dbReference>
<dbReference type="Proteomes" id="UP000501926">
    <property type="component" value="Chromosome"/>
</dbReference>
<reference evidence="2 3" key="1">
    <citation type="submission" date="2020-02" db="EMBL/GenBank/DDBJ databases">
        <title>Newly sequenced genome of strain CSTR1 showed variability in Candidatus Kuenenia stuttgartiensis genomes.</title>
        <authorList>
            <person name="Ding C."/>
            <person name="Adrian L."/>
        </authorList>
    </citation>
    <scope>NUCLEOTIDE SEQUENCE [LARGE SCALE GENOMIC DNA]</scope>
    <source>
        <strain evidence="2 3">CSTR1</strain>
    </source>
</reference>
<evidence type="ECO:0000313" key="2">
    <source>
        <dbReference type="EMBL" id="QII11233.1"/>
    </source>
</evidence>
<protein>
    <submittedName>
        <fullName evidence="2">Putative Mu-like prophage FluMu F protein</fullName>
    </submittedName>
</protein>
<dbReference type="EMBL" id="CP049055">
    <property type="protein sequence ID" value="QII11233.1"/>
    <property type="molecule type" value="Genomic_DNA"/>
</dbReference>
<evidence type="ECO:0000259" key="1">
    <source>
        <dbReference type="Pfam" id="PF04233"/>
    </source>
</evidence>